<evidence type="ECO:0000256" key="1">
    <source>
        <dbReference type="ARBA" id="ARBA00006432"/>
    </source>
</evidence>
<dbReference type="FunFam" id="3.40.50.980:FF:000001">
    <property type="entry name" value="Non-ribosomal peptide synthetase"/>
    <property type="match status" value="1"/>
</dbReference>
<dbReference type="EMBL" id="BMKR01000042">
    <property type="protein sequence ID" value="GGG07044.1"/>
    <property type="molecule type" value="Genomic_DNA"/>
</dbReference>
<evidence type="ECO:0000313" key="6">
    <source>
        <dbReference type="Proteomes" id="UP000637643"/>
    </source>
</evidence>
<dbReference type="GO" id="GO:0005737">
    <property type="term" value="C:cytoplasm"/>
    <property type="evidence" value="ECO:0007669"/>
    <property type="project" value="TreeGrafter"/>
</dbReference>
<dbReference type="RefSeq" id="WP_189031297.1">
    <property type="nucleotide sequence ID" value="NZ_BMKR01000042.1"/>
</dbReference>
<dbReference type="InterPro" id="IPR000873">
    <property type="entry name" value="AMP-dep_synth/lig_dom"/>
</dbReference>
<evidence type="ECO:0000256" key="3">
    <source>
        <dbReference type="ARBA" id="ARBA00023194"/>
    </source>
</evidence>
<dbReference type="InterPro" id="IPR010071">
    <property type="entry name" value="AA_adenyl_dom"/>
</dbReference>
<evidence type="ECO:0000256" key="2">
    <source>
        <dbReference type="ARBA" id="ARBA00022737"/>
    </source>
</evidence>
<dbReference type="SUPFAM" id="SSF56801">
    <property type="entry name" value="Acetyl-CoA synthetase-like"/>
    <property type="match status" value="1"/>
</dbReference>
<dbReference type="PANTHER" id="PTHR45527">
    <property type="entry name" value="NONRIBOSOMAL PEPTIDE SYNTHETASE"/>
    <property type="match status" value="1"/>
</dbReference>
<dbReference type="Pfam" id="PF00501">
    <property type="entry name" value="AMP-binding"/>
    <property type="match status" value="1"/>
</dbReference>
<dbReference type="GO" id="GO:0044550">
    <property type="term" value="P:secondary metabolite biosynthetic process"/>
    <property type="evidence" value="ECO:0007669"/>
    <property type="project" value="TreeGrafter"/>
</dbReference>
<dbReference type="Gene3D" id="3.40.50.980">
    <property type="match status" value="2"/>
</dbReference>
<keyword evidence="3" id="KW-0045">Antibiotic biosynthesis</keyword>
<keyword evidence="2" id="KW-0677">Repeat</keyword>
<accession>A0A917D1W9</accession>
<dbReference type="Gene3D" id="2.30.38.10">
    <property type="entry name" value="Luciferase, Domain 3"/>
    <property type="match status" value="1"/>
</dbReference>
<evidence type="ECO:0000259" key="4">
    <source>
        <dbReference type="Pfam" id="PF00501"/>
    </source>
</evidence>
<dbReference type="InterPro" id="IPR045851">
    <property type="entry name" value="AMP-bd_C_sf"/>
</dbReference>
<dbReference type="AlphaFoldDB" id="A0A917D1W9"/>
<dbReference type="Gene3D" id="3.30.300.30">
    <property type="match status" value="1"/>
</dbReference>
<evidence type="ECO:0000313" key="5">
    <source>
        <dbReference type="EMBL" id="GGG07044.1"/>
    </source>
</evidence>
<dbReference type="GO" id="GO:0043041">
    <property type="term" value="P:amino acid activation for nonribosomal peptide biosynthetic process"/>
    <property type="evidence" value="ECO:0007669"/>
    <property type="project" value="TreeGrafter"/>
</dbReference>
<dbReference type="CDD" id="cd05930">
    <property type="entry name" value="A_NRPS"/>
    <property type="match status" value="1"/>
</dbReference>
<dbReference type="GO" id="GO:0017000">
    <property type="term" value="P:antibiotic biosynthetic process"/>
    <property type="evidence" value="ECO:0007669"/>
    <property type="project" value="UniProtKB-KW"/>
</dbReference>
<reference evidence="5" key="1">
    <citation type="journal article" date="2014" name="Int. J. Syst. Evol. Microbiol.">
        <title>Complete genome sequence of Corynebacterium casei LMG S-19264T (=DSM 44701T), isolated from a smear-ripened cheese.</title>
        <authorList>
            <consortium name="US DOE Joint Genome Institute (JGI-PGF)"/>
            <person name="Walter F."/>
            <person name="Albersmeier A."/>
            <person name="Kalinowski J."/>
            <person name="Ruckert C."/>
        </authorList>
    </citation>
    <scope>NUCLEOTIDE SEQUENCE</scope>
    <source>
        <strain evidence="5">CGMCC 1.16134</strain>
    </source>
</reference>
<organism evidence="5 6">
    <name type="scientific">Paenibacillus albidus</name>
    <dbReference type="NCBI Taxonomy" id="2041023"/>
    <lineage>
        <taxon>Bacteria</taxon>
        <taxon>Bacillati</taxon>
        <taxon>Bacillota</taxon>
        <taxon>Bacilli</taxon>
        <taxon>Bacillales</taxon>
        <taxon>Paenibacillaceae</taxon>
        <taxon>Paenibacillus</taxon>
    </lineage>
</organism>
<comment type="similarity">
    <text evidence="1">Belongs to the ATP-dependent AMP-binding enzyme family.</text>
</comment>
<protein>
    <recommendedName>
        <fullName evidence="4">AMP-dependent synthetase/ligase domain-containing protein</fullName>
    </recommendedName>
</protein>
<dbReference type="InterPro" id="IPR020845">
    <property type="entry name" value="AMP-binding_CS"/>
</dbReference>
<dbReference type="NCBIfam" id="TIGR01733">
    <property type="entry name" value="AA-adenyl-dom"/>
    <property type="match status" value="1"/>
</dbReference>
<dbReference type="InterPro" id="IPR020459">
    <property type="entry name" value="AMP-binding"/>
</dbReference>
<proteinExistence type="inferred from homology"/>
<keyword evidence="6" id="KW-1185">Reference proteome</keyword>
<gene>
    <name evidence="5" type="ORF">GCM10010912_59630</name>
</gene>
<dbReference type="PRINTS" id="PR00154">
    <property type="entry name" value="AMPBINDING"/>
</dbReference>
<reference evidence="5" key="2">
    <citation type="submission" date="2020-09" db="EMBL/GenBank/DDBJ databases">
        <authorList>
            <person name="Sun Q."/>
            <person name="Zhou Y."/>
        </authorList>
    </citation>
    <scope>NUCLEOTIDE SEQUENCE</scope>
    <source>
        <strain evidence="5">CGMCC 1.16134</strain>
    </source>
</reference>
<dbReference type="PROSITE" id="PS00455">
    <property type="entry name" value="AMP_BINDING"/>
    <property type="match status" value="1"/>
</dbReference>
<feature type="domain" description="AMP-dependent synthetase/ligase" evidence="4">
    <location>
        <begin position="15"/>
        <end position="354"/>
    </location>
</feature>
<dbReference type="PANTHER" id="PTHR45527:SF1">
    <property type="entry name" value="FATTY ACID SYNTHASE"/>
    <property type="match status" value="1"/>
</dbReference>
<comment type="caution">
    <text evidence="5">The sequence shown here is derived from an EMBL/GenBank/DDBJ whole genome shotgun (WGS) entry which is preliminary data.</text>
</comment>
<dbReference type="GO" id="GO:0031177">
    <property type="term" value="F:phosphopantetheine binding"/>
    <property type="evidence" value="ECO:0007669"/>
    <property type="project" value="TreeGrafter"/>
</dbReference>
<sequence>MEEDRSLIETIVDRMSKNADSTALRFNTEKLTYRELDEKSLYYAAILQTEGIKENDIVGISVKRGLDMILLILAVLRAGACFLPIDLSLPKSRKQYIITNSNMRCLLVDEECWGKFHDLQVINIATRKASQGMPQYTAPRIKSNQLAYVIYTSGSTGLPKGVMIEHGSLKQFALDIQKKIDFSQIQSILCLTNMSFDIFIVESLLPLSLGKEVVMAEEKYQRNPLILANLIRNEKIDMVQMTPTSMSMLLQFKRNNHCLLHLKLILIGGEPFPLHLLHTLRSITDSATIYNMYGPTEATIWVTAANVTDALVIHLGDVFESSQIMIIDADGNSINQGGIGELYILGQCLARGYLNNPEKTRERFSEYKDDLHTKKVYRTGDLVKLSEKGQLLFVGRVDNQVKIRGHRIELEEVEQIMISYDGVKQAIVFVDKNERGHENYLSALYCSDHTISASYWYEYLAEWLPDYMIPVFFRKVDHIPTNSNGKMDRNFIIRAYTDRGESYGNQ</sequence>
<name>A0A917D1W9_9BACL</name>
<dbReference type="Proteomes" id="UP000637643">
    <property type="component" value="Unassembled WGS sequence"/>
</dbReference>